<evidence type="ECO:0000256" key="2">
    <source>
        <dbReference type="ARBA" id="ARBA00022692"/>
    </source>
</evidence>
<dbReference type="InterPro" id="IPR036259">
    <property type="entry name" value="MFS_trans_sf"/>
</dbReference>
<dbReference type="InterPro" id="IPR020846">
    <property type="entry name" value="MFS_dom"/>
</dbReference>
<keyword evidence="4 5" id="KW-0472">Membrane</keyword>
<feature type="transmembrane region" description="Helical" evidence="5">
    <location>
        <begin position="319"/>
        <end position="346"/>
    </location>
</feature>
<feature type="transmembrane region" description="Helical" evidence="5">
    <location>
        <begin position="267"/>
        <end position="286"/>
    </location>
</feature>
<proteinExistence type="predicted"/>
<dbReference type="Gene3D" id="1.20.1250.20">
    <property type="entry name" value="MFS general substrate transporter like domains"/>
    <property type="match status" value="2"/>
</dbReference>
<dbReference type="PANTHER" id="PTHR23508:SF10">
    <property type="entry name" value="CARBOXYLIC ACID TRANSPORTER PROTEIN HOMOLOG"/>
    <property type="match status" value="1"/>
</dbReference>
<dbReference type="SUPFAM" id="SSF103473">
    <property type="entry name" value="MFS general substrate transporter"/>
    <property type="match status" value="1"/>
</dbReference>
<feature type="transmembrane region" description="Helical" evidence="5">
    <location>
        <begin position="358"/>
        <end position="380"/>
    </location>
</feature>
<dbReference type="EMBL" id="QZEY01000043">
    <property type="protein sequence ID" value="RJL19185.1"/>
    <property type="molecule type" value="Genomic_DNA"/>
</dbReference>
<feature type="transmembrane region" description="Helical" evidence="5">
    <location>
        <begin position="140"/>
        <end position="160"/>
    </location>
</feature>
<dbReference type="PROSITE" id="PS50850">
    <property type="entry name" value="MFS"/>
    <property type="match status" value="1"/>
</dbReference>
<evidence type="ECO:0000256" key="1">
    <source>
        <dbReference type="ARBA" id="ARBA00004651"/>
    </source>
</evidence>
<dbReference type="PANTHER" id="PTHR23508">
    <property type="entry name" value="CARBOXYLIC ACID TRANSPORTER PROTEIN HOMOLOG"/>
    <property type="match status" value="1"/>
</dbReference>
<dbReference type="Pfam" id="PF07690">
    <property type="entry name" value="MFS_1"/>
    <property type="match status" value="1"/>
</dbReference>
<sequence length="421" mass="42295">MSGVREPDRVLWSAVALGFLAVLLDGFDAAALAFSVPALAAEWQVPGAAFTLPLVLTNIGVVAGYLVSGPLSARAGLRATLIGGVVFFAAGTLLTALTLPAQSLTLLSVTRVLTGLGLGAVLPAAVALATRHSPARRRELVSVTVTLGLASGGTLGGFFGGRMIEAIGPAGVFWVAGLAPLALAAVMAWRMPATPAVPTVAAVPGGPAEAGARGGERVGALFRPGIRVNTAVIWVFSFLVFVSAYTLQSWVPTLMIDYGFSASQAPLGLAFFSFGGIIGGIVLISLASRVGIAPALCVMPVVGAVCALVAAKADLSDGPLLIVLGGTGLGLVACQIGQLTMAVAVYPAETRTTGVGWAAALGRAGSIVGPGVGGILLGLSLPGRDIVLLTTVPVLAATVCAFILWRRLRAPAPAPLPQHTP</sequence>
<dbReference type="RefSeq" id="WP_119931971.1">
    <property type="nucleotide sequence ID" value="NZ_QZEY01000043.1"/>
</dbReference>
<reference evidence="7 8" key="1">
    <citation type="submission" date="2018-09" db="EMBL/GenBank/DDBJ databases">
        <title>YIM 75507 draft genome.</title>
        <authorList>
            <person name="Tang S."/>
            <person name="Feng Y."/>
        </authorList>
    </citation>
    <scope>NUCLEOTIDE SEQUENCE [LARGE SCALE GENOMIC DNA]</scope>
    <source>
        <strain evidence="7 8">YIM 75507</strain>
    </source>
</reference>
<feature type="transmembrane region" description="Helical" evidence="5">
    <location>
        <begin position="293"/>
        <end position="313"/>
    </location>
</feature>
<feature type="transmembrane region" description="Helical" evidence="5">
    <location>
        <begin position="105"/>
        <end position="128"/>
    </location>
</feature>
<evidence type="ECO:0000256" key="5">
    <source>
        <dbReference type="SAM" id="Phobius"/>
    </source>
</evidence>
<dbReference type="AlphaFoldDB" id="A0A3A4A4M6"/>
<evidence type="ECO:0000313" key="7">
    <source>
        <dbReference type="EMBL" id="RJL19185.1"/>
    </source>
</evidence>
<feature type="transmembrane region" description="Helical" evidence="5">
    <location>
        <begin position="166"/>
        <end position="189"/>
    </location>
</feature>
<evidence type="ECO:0000313" key="8">
    <source>
        <dbReference type="Proteomes" id="UP000265768"/>
    </source>
</evidence>
<dbReference type="GO" id="GO:0005886">
    <property type="term" value="C:plasma membrane"/>
    <property type="evidence" value="ECO:0007669"/>
    <property type="project" value="UniProtKB-SubCell"/>
</dbReference>
<comment type="subcellular location">
    <subcellularLocation>
        <location evidence="1">Cell membrane</location>
        <topology evidence="1">Multi-pass membrane protein</topology>
    </subcellularLocation>
</comment>
<feature type="transmembrane region" description="Helical" evidence="5">
    <location>
        <begin position="50"/>
        <end position="67"/>
    </location>
</feature>
<feature type="transmembrane region" description="Helical" evidence="5">
    <location>
        <begin position="386"/>
        <end position="405"/>
    </location>
</feature>
<keyword evidence="2 5" id="KW-0812">Transmembrane</keyword>
<feature type="transmembrane region" description="Helical" evidence="5">
    <location>
        <begin position="79"/>
        <end position="99"/>
    </location>
</feature>
<feature type="domain" description="Major facilitator superfamily (MFS) profile" evidence="6">
    <location>
        <begin position="14"/>
        <end position="409"/>
    </location>
</feature>
<gene>
    <name evidence="7" type="ORF">D5H75_40600</name>
</gene>
<feature type="transmembrane region" description="Helical" evidence="5">
    <location>
        <begin position="226"/>
        <end position="247"/>
    </location>
</feature>
<organism evidence="7 8">
    <name type="scientific">Bailinhaonella thermotolerans</name>
    <dbReference type="NCBI Taxonomy" id="1070861"/>
    <lineage>
        <taxon>Bacteria</taxon>
        <taxon>Bacillati</taxon>
        <taxon>Actinomycetota</taxon>
        <taxon>Actinomycetes</taxon>
        <taxon>Streptosporangiales</taxon>
        <taxon>Streptosporangiaceae</taxon>
        <taxon>Bailinhaonella</taxon>
    </lineage>
</organism>
<accession>A0A3A4A4M6</accession>
<protein>
    <submittedName>
        <fullName evidence="7">MFS transporter</fullName>
    </submittedName>
</protein>
<name>A0A3A4A4M6_9ACTN</name>
<comment type="caution">
    <text evidence="7">The sequence shown here is derived from an EMBL/GenBank/DDBJ whole genome shotgun (WGS) entry which is preliminary data.</text>
</comment>
<evidence type="ECO:0000256" key="4">
    <source>
        <dbReference type="ARBA" id="ARBA00023136"/>
    </source>
</evidence>
<keyword evidence="8" id="KW-1185">Reference proteome</keyword>
<evidence type="ECO:0000256" key="3">
    <source>
        <dbReference type="ARBA" id="ARBA00022989"/>
    </source>
</evidence>
<dbReference type="GO" id="GO:0046943">
    <property type="term" value="F:carboxylic acid transmembrane transporter activity"/>
    <property type="evidence" value="ECO:0007669"/>
    <property type="project" value="TreeGrafter"/>
</dbReference>
<dbReference type="OrthoDB" id="9109650at2"/>
<dbReference type="InterPro" id="IPR011701">
    <property type="entry name" value="MFS"/>
</dbReference>
<dbReference type="Proteomes" id="UP000265768">
    <property type="component" value="Unassembled WGS sequence"/>
</dbReference>
<evidence type="ECO:0000259" key="6">
    <source>
        <dbReference type="PROSITE" id="PS50850"/>
    </source>
</evidence>
<keyword evidence="3 5" id="KW-1133">Transmembrane helix</keyword>